<feature type="domain" description="Reverse transcriptase zinc-binding" evidence="1">
    <location>
        <begin position="102"/>
        <end position="186"/>
    </location>
</feature>
<evidence type="ECO:0000313" key="3">
    <source>
        <dbReference type="Proteomes" id="UP001054889"/>
    </source>
</evidence>
<protein>
    <recommendedName>
        <fullName evidence="1">Reverse transcriptase zinc-binding domain-containing protein</fullName>
    </recommendedName>
</protein>
<dbReference type="Pfam" id="PF13966">
    <property type="entry name" value="zf-RVT"/>
    <property type="match status" value="1"/>
</dbReference>
<sequence length="288" mass="33018">MATATEIGDGSNTLFWCDRWIMGQCIEDISPIIFSMIPRRIANRRTVADALTDFAWVRDIHGVATIEVIFEFLHLWDLITQVNLQPEAPDVHIWHLTSSGKYSAQLAYEALFQGSTLFSLWERIWKTWAPNKCKFFMWLVTHNRCWMTDRLERRSLAHPDRCPFCDQEDETIHHLLIGCVFARQFWVIALQRIGLAALSPQPTDNHFDEWWYQISSLVSGTTQQGLNSIVILGAWTLWRHRNDYVFNKAAPSIGTALFLASEETKMWSMVGAKALSSLTSVGGHGDED</sequence>
<accession>A0AAV5E2V9</accession>
<dbReference type="EMBL" id="BQKI01000072">
    <property type="protein sequence ID" value="GJN16450.1"/>
    <property type="molecule type" value="Genomic_DNA"/>
</dbReference>
<proteinExistence type="predicted"/>
<dbReference type="PANTHER" id="PTHR36617">
    <property type="entry name" value="PROTEIN, PUTATIVE-RELATED"/>
    <property type="match status" value="1"/>
</dbReference>
<dbReference type="InterPro" id="IPR026960">
    <property type="entry name" value="RVT-Znf"/>
</dbReference>
<organism evidence="2 3">
    <name type="scientific">Eleusine coracana subsp. coracana</name>
    <dbReference type="NCBI Taxonomy" id="191504"/>
    <lineage>
        <taxon>Eukaryota</taxon>
        <taxon>Viridiplantae</taxon>
        <taxon>Streptophyta</taxon>
        <taxon>Embryophyta</taxon>
        <taxon>Tracheophyta</taxon>
        <taxon>Spermatophyta</taxon>
        <taxon>Magnoliopsida</taxon>
        <taxon>Liliopsida</taxon>
        <taxon>Poales</taxon>
        <taxon>Poaceae</taxon>
        <taxon>PACMAD clade</taxon>
        <taxon>Chloridoideae</taxon>
        <taxon>Cynodonteae</taxon>
        <taxon>Eleusininae</taxon>
        <taxon>Eleusine</taxon>
    </lineage>
</organism>
<evidence type="ECO:0000259" key="1">
    <source>
        <dbReference type="Pfam" id="PF13966"/>
    </source>
</evidence>
<dbReference type="PANTHER" id="PTHR36617:SF17">
    <property type="entry name" value="OS01G0114800 PROTEIN"/>
    <property type="match status" value="1"/>
</dbReference>
<name>A0AAV5E2V9_ELECO</name>
<dbReference type="Proteomes" id="UP001054889">
    <property type="component" value="Unassembled WGS sequence"/>
</dbReference>
<keyword evidence="3" id="KW-1185">Reference proteome</keyword>
<dbReference type="AlphaFoldDB" id="A0AAV5E2V9"/>
<reference evidence="2" key="2">
    <citation type="submission" date="2021-12" db="EMBL/GenBank/DDBJ databases">
        <title>Resequencing data analysis of finger millet.</title>
        <authorList>
            <person name="Hatakeyama M."/>
            <person name="Aluri S."/>
            <person name="Balachadran M.T."/>
            <person name="Sivarajan S.R."/>
            <person name="Poveda L."/>
            <person name="Shimizu-Inatsugi R."/>
            <person name="Schlapbach R."/>
            <person name="Sreeman S.M."/>
            <person name="Shimizu K.K."/>
        </authorList>
    </citation>
    <scope>NUCLEOTIDE SEQUENCE</scope>
</reference>
<gene>
    <name evidence="2" type="primary">gb03439</name>
    <name evidence="2" type="ORF">PR202_gb03439</name>
</gene>
<reference evidence="2" key="1">
    <citation type="journal article" date="2018" name="DNA Res.">
        <title>Multiple hybrid de novo genome assembly of finger millet, an orphan allotetraploid crop.</title>
        <authorList>
            <person name="Hatakeyama M."/>
            <person name="Aluri S."/>
            <person name="Balachadran M.T."/>
            <person name="Sivarajan S.R."/>
            <person name="Patrignani A."/>
            <person name="Gruter S."/>
            <person name="Poveda L."/>
            <person name="Shimizu-Inatsugi R."/>
            <person name="Baeten J."/>
            <person name="Francoijs K.J."/>
            <person name="Nataraja K.N."/>
            <person name="Reddy Y.A.N."/>
            <person name="Phadnis S."/>
            <person name="Ravikumar R.L."/>
            <person name="Schlapbach R."/>
            <person name="Sreeman S.M."/>
            <person name="Shimizu K.K."/>
        </authorList>
    </citation>
    <scope>NUCLEOTIDE SEQUENCE</scope>
</reference>
<comment type="caution">
    <text evidence="2">The sequence shown here is derived from an EMBL/GenBank/DDBJ whole genome shotgun (WGS) entry which is preliminary data.</text>
</comment>
<evidence type="ECO:0000313" key="2">
    <source>
        <dbReference type="EMBL" id="GJN16450.1"/>
    </source>
</evidence>